<dbReference type="AlphaFoldDB" id="A0A221V0P7"/>
<proteinExistence type="predicted"/>
<sequence length="297" mass="32392">MCISLYGIILIQILNKGIMTTGLVLSGGGIRGVAHIGAIKALEEYGIYPTHIAGTSAGAIVGALYAAGCNWEEMLDFFKSTEIFSLTNYAMGKPGFLDTEKFHDQLKAYISHDTFESLGKQLYVTATNLLDGTLNVFSEGELIKPVLASAAVPGLFAPVEINKGYYVDGGTLNNFPVDLIKKYCDQIVGVYVNPFNHVSIKELNHVNKVLERAYHVMVANETTKKFKDCDILIRPANMDRFGMFTLKNLDIILDLGYNATMNALKNSDLASELLSAAELEAMNGFSMDPSIIGNPQD</sequence>
<evidence type="ECO:0000313" key="9">
    <source>
        <dbReference type="Proteomes" id="UP000315363"/>
    </source>
</evidence>
<dbReference type="GO" id="GO:0016787">
    <property type="term" value="F:hydrolase activity"/>
    <property type="evidence" value="ECO:0007669"/>
    <property type="project" value="UniProtKB-UniRule"/>
</dbReference>
<dbReference type="KEGG" id="aalg:AREALGSMS7_03547"/>
<evidence type="ECO:0000313" key="8">
    <source>
        <dbReference type="Proteomes" id="UP000204551"/>
    </source>
</evidence>
<dbReference type="EMBL" id="CP022515">
    <property type="protein sequence ID" value="ASO06968.1"/>
    <property type="molecule type" value="Genomic_DNA"/>
</dbReference>
<dbReference type="PROSITE" id="PS51635">
    <property type="entry name" value="PNPLA"/>
    <property type="match status" value="1"/>
</dbReference>
<keyword evidence="1 4" id="KW-0378">Hydrolase</keyword>
<evidence type="ECO:0000256" key="1">
    <source>
        <dbReference type="ARBA" id="ARBA00022801"/>
    </source>
</evidence>
<dbReference type="InterPro" id="IPR016035">
    <property type="entry name" value="Acyl_Trfase/lysoPLipase"/>
</dbReference>
<gene>
    <name evidence="6" type="ORF">AREALGSMS7_03547</name>
    <name evidence="7" type="ORF">GQ41_1764</name>
</gene>
<evidence type="ECO:0000256" key="3">
    <source>
        <dbReference type="ARBA" id="ARBA00023098"/>
    </source>
</evidence>
<feature type="short sequence motif" description="GXSXG" evidence="4">
    <location>
        <begin position="54"/>
        <end position="58"/>
    </location>
</feature>
<dbReference type="EMBL" id="VHIF01000001">
    <property type="protein sequence ID" value="TQO37164.1"/>
    <property type="molecule type" value="Genomic_DNA"/>
</dbReference>
<evidence type="ECO:0000256" key="4">
    <source>
        <dbReference type="PROSITE-ProRule" id="PRU01161"/>
    </source>
</evidence>
<dbReference type="Gene3D" id="3.40.1090.10">
    <property type="entry name" value="Cytosolic phospholipase A2 catalytic domain"/>
    <property type="match status" value="1"/>
</dbReference>
<reference evidence="7 9" key="2">
    <citation type="submission" date="2019-06" db="EMBL/GenBank/DDBJ databases">
        <title>A large-scale integrated study on North Sea by COGITO (Coastal Microbe Genomic &amp; Taxonomic Observatory).</title>
        <authorList>
            <person name="Teeling H."/>
        </authorList>
    </citation>
    <scope>NUCLEOTIDE SEQUENCE [LARGE SCALE GENOMIC DNA]</scope>
    <source>
        <strain evidence="7 9">MAR_2009_79</strain>
    </source>
</reference>
<feature type="domain" description="PNPLA" evidence="5">
    <location>
        <begin position="23"/>
        <end position="181"/>
    </location>
</feature>
<evidence type="ECO:0000313" key="7">
    <source>
        <dbReference type="EMBL" id="TQO37164.1"/>
    </source>
</evidence>
<dbReference type="PANTHER" id="PTHR14226">
    <property type="entry name" value="NEUROPATHY TARGET ESTERASE/SWISS CHEESE D.MELANOGASTER"/>
    <property type="match status" value="1"/>
</dbReference>
<dbReference type="InterPro" id="IPR002641">
    <property type="entry name" value="PNPLA_dom"/>
</dbReference>
<feature type="short sequence motif" description="GXGXXG" evidence="4">
    <location>
        <begin position="27"/>
        <end position="32"/>
    </location>
</feature>
<dbReference type="eggNOG" id="COG1752">
    <property type="taxonomic scope" value="Bacteria"/>
</dbReference>
<evidence type="ECO:0000256" key="2">
    <source>
        <dbReference type="ARBA" id="ARBA00022963"/>
    </source>
</evidence>
<dbReference type="PANTHER" id="PTHR14226:SF29">
    <property type="entry name" value="NEUROPATHY TARGET ESTERASE SWS"/>
    <property type="match status" value="1"/>
</dbReference>
<dbReference type="Pfam" id="PF01734">
    <property type="entry name" value="Patatin"/>
    <property type="match status" value="1"/>
</dbReference>
<evidence type="ECO:0000313" key="6">
    <source>
        <dbReference type="EMBL" id="ASO06968.1"/>
    </source>
</evidence>
<reference evidence="6 8" key="1">
    <citation type="submission" date="2017-07" db="EMBL/GenBank/DDBJ databases">
        <title>Genome Sequence of Arenibacter algicola Strain SMS7 Isolated from a culture of the Diatom Skeletonema marinoi.</title>
        <authorList>
            <person name="Topel M."/>
            <person name="Pinder M.I.M."/>
            <person name="Johansson O.N."/>
            <person name="Kourtchenko O."/>
            <person name="Godhe A."/>
            <person name="Clarke A.K."/>
        </authorList>
    </citation>
    <scope>NUCLEOTIDE SEQUENCE [LARGE SCALE GENOMIC DNA]</scope>
    <source>
        <strain evidence="6 8">SMS7</strain>
    </source>
</reference>
<organism evidence="6 8">
    <name type="scientific">Arenibacter algicola</name>
    <dbReference type="NCBI Taxonomy" id="616991"/>
    <lineage>
        <taxon>Bacteria</taxon>
        <taxon>Pseudomonadati</taxon>
        <taxon>Bacteroidota</taxon>
        <taxon>Flavobacteriia</taxon>
        <taxon>Flavobacteriales</taxon>
        <taxon>Flavobacteriaceae</taxon>
        <taxon>Arenibacter</taxon>
    </lineage>
</organism>
<dbReference type="Proteomes" id="UP000204551">
    <property type="component" value="Chromosome"/>
</dbReference>
<keyword evidence="9" id="KW-1185">Reference proteome</keyword>
<dbReference type="STRING" id="616991.GCA_000733925_01812"/>
<feature type="active site" description="Proton acceptor" evidence="4">
    <location>
        <position position="168"/>
    </location>
</feature>
<dbReference type="SUPFAM" id="SSF52151">
    <property type="entry name" value="FabD/lysophospholipase-like"/>
    <property type="match status" value="1"/>
</dbReference>
<evidence type="ECO:0000259" key="5">
    <source>
        <dbReference type="PROSITE" id="PS51635"/>
    </source>
</evidence>
<dbReference type="InterPro" id="IPR050301">
    <property type="entry name" value="NTE"/>
</dbReference>
<keyword evidence="2 4" id="KW-0442">Lipid degradation</keyword>
<protein>
    <submittedName>
        <fullName evidence="6 7">NTE family protein</fullName>
    </submittedName>
</protein>
<dbReference type="Proteomes" id="UP000315363">
    <property type="component" value="Unassembled WGS sequence"/>
</dbReference>
<feature type="short sequence motif" description="DGA/G" evidence="4">
    <location>
        <begin position="168"/>
        <end position="170"/>
    </location>
</feature>
<dbReference type="GO" id="GO:0016042">
    <property type="term" value="P:lipid catabolic process"/>
    <property type="evidence" value="ECO:0007669"/>
    <property type="project" value="UniProtKB-UniRule"/>
</dbReference>
<keyword evidence="3 4" id="KW-0443">Lipid metabolism</keyword>
<dbReference type="CDD" id="cd07205">
    <property type="entry name" value="Pat_PNPLA6_PNPLA7_NTE1_like"/>
    <property type="match status" value="1"/>
</dbReference>
<accession>A0A221V0P7</accession>
<feature type="active site" description="Nucleophile" evidence="4">
    <location>
        <position position="56"/>
    </location>
</feature>
<name>A0A221V0P7_9FLAO</name>